<evidence type="ECO:0000256" key="6">
    <source>
        <dbReference type="ARBA" id="ARBA00023136"/>
    </source>
</evidence>
<keyword evidence="7" id="KW-1015">Disulfide bond</keyword>
<feature type="transmembrane region" description="Helical" evidence="8">
    <location>
        <begin position="639"/>
        <end position="658"/>
    </location>
</feature>
<reference evidence="12 13" key="1">
    <citation type="journal article" date="2015" name="Genome Biol.">
        <title>Comparative genomics of Steinernema reveals deeply conserved gene regulatory networks.</title>
        <authorList>
            <person name="Dillman A.R."/>
            <person name="Macchietto M."/>
            <person name="Porter C.F."/>
            <person name="Rogers A."/>
            <person name="Williams B."/>
            <person name="Antoshechkin I."/>
            <person name="Lee M.M."/>
            <person name="Goodwin Z."/>
            <person name="Lu X."/>
            <person name="Lewis E.E."/>
            <person name="Goodrich-Blair H."/>
            <person name="Stock S.P."/>
            <person name="Adams B.J."/>
            <person name="Sternberg P.W."/>
            <person name="Mortazavi A."/>
        </authorList>
    </citation>
    <scope>NUCLEOTIDE SEQUENCE [LARGE SCALE GENOMIC DNA]</scope>
    <source>
        <strain evidence="12 13">ALL</strain>
    </source>
</reference>
<feature type="transmembrane region" description="Helical" evidence="8">
    <location>
        <begin position="279"/>
        <end position="299"/>
    </location>
</feature>
<dbReference type="PROSITE" id="PS51465">
    <property type="entry name" value="KAZAL_2"/>
    <property type="match status" value="1"/>
</dbReference>
<dbReference type="GO" id="GO:0015347">
    <property type="term" value="F:sodium-independent organic anion transmembrane transporter activity"/>
    <property type="evidence" value="ECO:0007669"/>
    <property type="project" value="TreeGrafter"/>
</dbReference>
<evidence type="ECO:0000313" key="13">
    <source>
        <dbReference type="Proteomes" id="UP000298663"/>
    </source>
</evidence>
<comment type="caution">
    <text evidence="8">Lacks conserved residue(s) required for the propagation of feature annotation.</text>
</comment>
<dbReference type="GO" id="GO:0006811">
    <property type="term" value="P:monoatomic ion transport"/>
    <property type="evidence" value="ECO:0007669"/>
    <property type="project" value="UniProtKB-KW"/>
</dbReference>
<dbReference type="PANTHER" id="PTHR11388">
    <property type="entry name" value="ORGANIC ANION TRANSPORTER"/>
    <property type="match status" value="1"/>
</dbReference>
<feature type="transmembrane region" description="Helical" evidence="8">
    <location>
        <begin position="347"/>
        <end position="369"/>
    </location>
</feature>
<reference evidence="12 13" key="2">
    <citation type="journal article" date="2019" name="G3 (Bethesda)">
        <title>Hybrid Assembly of the Genome of the Entomopathogenic Nematode Steinernema carpocapsae Identifies the X-Chromosome.</title>
        <authorList>
            <person name="Serra L."/>
            <person name="Macchietto M."/>
            <person name="Macias-Munoz A."/>
            <person name="McGill C.J."/>
            <person name="Rodriguez I.M."/>
            <person name="Rodriguez B."/>
            <person name="Murad R."/>
            <person name="Mortazavi A."/>
        </authorList>
    </citation>
    <scope>NUCLEOTIDE SEQUENCE [LARGE SCALE GENOMIC DNA]</scope>
    <source>
        <strain evidence="12 13">ALL</strain>
    </source>
</reference>
<feature type="transmembrane region" description="Helical" evidence="8">
    <location>
        <begin position="409"/>
        <end position="435"/>
    </location>
</feature>
<dbReference type="GO" id="GO:0016323">
    <property type="term" value="C:basolateral plasma membrane"/>
    <property type="evidence" value="ECO:0007669"/>
    <property type="project" value="TreeGrafter"/>
</dbReference>
<dbReference type="SUPFAM" id="SSF103473">
    <property type="entry name" value="MFS general substrate transporter"/>
    <property type="match status" value="2"/>
</dbReference>
<dbReference type="InterPro" id="IPR036058">
    <property type="entry name" value="Kazal_dom_sf"/>
</dbReference>
<dbReference type="Pfam" id="PF03137">
    <property type="entry name" value="OATP"/>
    <property type="match status" value="1"/>
</dbReference>
<evidence type="ECO:0000256" key="1">
    <source>
        <dbReference type="ARBA" id="ARBA00004651"/>
    </source>
</evidence>
<dbReference type="EMBL" id="AZBU02000005">
    <property type="protein sequence ID" value="TKR77549.1"/>
    <property type="molecule type" value="Genomic_DNA"/>
</dbReference>
<keyword evidence="8" id="KW-0813">Transport</keyword>
<organism evidence="12 13">
    <name type="scientific">Steinernema carpocapsae</name>
    <name type="common">Entomopathogenic nematode</name>
    <dbReference type="NCBI Taxonomy" id="34508"/>
    <lineage>
        <taxon>Eukaryota</taxon>
        <taxon>Metazoa</taxon>
        <taxon>Ecdysozoa</taxon>
        <taxon>Nematoda</taxon>
        <taxon>Chromadorea</taxon>
        <taxon>Rhabditida</taxon>
        <taxon>Tylenchina</taxon>
        <taxon>Panagrolaimomorpha</taxon>
        <taxon>Strongyloidoidea</taxon>
        <taxon>Steinernematidae</taxon>
        <taxon>Steinernema</taxon>
    </lineage>
</organism>
<dbReference type="InterPro" id="IPR020846">
    <property type="entry name" value="MFS_dom"/>
</dbReference>
<feature type="transmembrane region" description="Helical" evidence="8">
    <location>
        <begin position="569"/>
        <end position="588"/>
    </location>
</feature>
<dbReference type="InterPro" id="IPR004156">
    <property type="entry name" value="OATP"/>
</dbReference>
<keyword evidence="6 8" id="KW-0472">Membrane</keyword>
<feature type="transmembrane region" description="Helical" evidence="8">
    <location>
        <begin position="494"/>
        <end position="520"/>
    </location>
</feature>
<dbReference type="GO" id="GO:0043252">
    <property type="term" value="P:sodium-independent organic anion transport"/>
    <property type="evidence" value="ECO:0007669"/>
    <property type="project" value="TreeGrafter"/>
</dbReference>
<dbReference type="InterPro" id="IPR036259">
    <property type="entry name" value="MFS_trans_sf"/>
</dbReference>
<feature type="domain" description="Kazal-like" evidence="11">
    <location>
        <begin position="682"/>
        <end position="737"/>
    </location>
</feature>
<comment type="similarity">
    <text evidence="2 8">Belongs to the organo anion transporter (TC 2.A.60) family.</text>
</comment>
<feature type="transmembrane region" description="Helical" evidence="8">
    <location>
        <begin position="608"/>
        <end position="627"/>
    </location>
</feature>
<keyword evidence="3" id="KW-1003">Cell membrane</keyword>
<evidence type="ECO:0000256" key="5">
    <source>
        <dbReference type="ARBA" id="ARBA00022989"/>
    </source>
</evidence>
<gene>
    <name evidence="12" type="ORF">L596_018499</name>
</gene>
<feature type="transmembrane region" description="Helical" evidence="8">
    <location>
        <begin position="811"/>
        <end position="832"/>
    </location>
</feature>
<evidence type="ECO:0000256" key="9">
    <source>
        <dbReference type="SAM" id="MobiDB-lite"/>
    </source>
</evidence>
<proteinExistence type="inferred from homology"/>
<keyword evidence="8" id="KW-0406">Ion transport</keyword>
<dbReference type="PANTHER" id="PTHR11388:SF100">
    <property type="entry name" value="SOLUTE CARRIER ORGANIC ANION TRANSPORTER FAMILY MEMBER 4A1"/>
    <property type="match status" value="1"/>
</dbReference>
<dbReference type="SUPFAM" id="SSF100895">
    <property type="entry name" value="Kazal-type serine protease inhibitors"/>
    <property type="match status" value="1"/>
</dbReference>
<keyword evidence="4 8" id="KW-0812">Transmembrane</keyword>
<evidence type="ECO:0000259" key="11">
    <source>
        <dbReference type="PROSITE" id="PS51465"/>
    </source>
</evidence>
<dbReference type="CDD" id="cd17403">
    <property type="entry name" value="MFS_SLCO4_OATP4"/>
    <property type="match status" value="1"/>
</dbReference>
<feature type="transmembrane region" description="Helical" evidence="8">
    <location>
        <begin position="769"/>
        <end position="790"/>
    </location>
</feature>
<dbReference type="Proteomes" id="UP000298663">
    <property type="component" value="Unassembled WGS sequence"/>
</dbReference>
<dbReference type="AlphaFoldDB" id="A0A4U5N4V0"/>
<dbReference type="OrthoDB" id="5062115at2759"/>
<comment type="caution">
    <text evidence="12">The sequence shown here is derived from an EMBL/GenBank/DDBJ whole genome shotgun (WGS) entry which is preliminary data.</text>
</comment>
<feature type="domain" description="Major facilitator superfamily (MFS) profile" evidence="10">
    <location>
        <begin position="280"/>
        <end position="870"/>
    </location>
</feature>
<protein>
    <recommendedName>
        <fullName evidence="8">Solute carrier organic anion transporter family member</fullName>
    </recommendedName>
</protein>
<dbReference type="PROSITE" id="PS50850">
    <property type="entry name" value="MFS"/>
    <property type="match status" value="1"/>
</dbReference>
<evidence type="ECO:0000256" key="4">
    <source>
        <dbReference type="ARBA" id="ARBA00022692"/>
    </source>
</evidence>
<feature type="transmembrane region" description="Helical" evidence="8">
    <location>
        <begin position="447"/>
        <end position="474"/>
    </location>
</feature>
<comment type="subcellular location">
    <subcellularLocation>
        <location evidence="1 8">Cell membrane</location>
        <topology evidence="1 8">Multi-pass membrane protein</topology>
    </subcellularLocation>
</comment>
<evidence type="ECO:0000256" key="8">
    <source>
        <dbReference type="RuleBase" id="RU362056"/>
    </source>
</evidence>
<evidence type="ECO:0000313" key="12">
    <source>
        <dbReference type="EMBL" id="TKR77549.1"/>
    </source>
</evidence>
<keyword evidence="5 8" id="KW-1133">Transmembrane helix</keyword>
<accession>A0A4U5N4V0</accession>
<evidence type="ECO:0000256" key="3">
    <source>
        <dbReference type="ARBA" id="ARBA00022475"/>
    </source>
</evidence>
<evidence type="ECO:0000259" key="10">
    <source>
        <dbReference type="PROSITE" id="PS50850"/>
    </source>
</evidence>
<evidence type="ECO:0000256" key="2">
    <source>
        <dbReference type="ARBA" id="ARBA00009657"/>
    </source>
</evidence>
<feature type="transmembrane region" description="Helical" evidence="8">
    <location>
        <begin position="319"/>
        <end position="340"/>
    </location>
</feature>
<dbReference type="InterPro" id="IPR002350">
    <property type="entry name" value="Kazal_dom"/>
</dbReference>
<dbReference type="NCBIfam" id="TIGR00805">
    <property type="entry name" value="oat"/>
    <property type="match status" value="1"/>
</dbReference>
<feature type="compositionally biased region" description="Low complexity" evidence="9">
    <location>
        <begin position="28"/>
        <end position="45"/>
    </location>
</feature>
<sequence length="870" mass="96243">MPICYIEPPKKSDLGLPLPRFVLPGTPEPLSEPSSLRASASSSRKSSFHARRTAQKPLGEPPKAKRPLSPRSLRFFRRSLLRLCTRAAIRVVNLQKLSELPLSLLRFRLLYPLYLYLLKSNPFYLLLLHKFAALNQIFQLPISTFVPRSLLLTFLPHVGALLTPGTLDADGNFCRQRLTLTGARALVSVSRQLFAFRLVDFGLAEESESQDFFILKNESEPQENLPGPEMERFSTSDFEMADGDPKTRRDALDDDDEPLLCGYGSCTPKWLQCFHNARWLLAILGICAFVQSFVVNSIFPVGLSTLEKRFHMTSTQTGIISSWYDFAVVLAVFPVCHWGNTGHKGRWIGLGTFIMGIGSFVCALPHYMISPYTVGQERNQSDFGQCTYRDLESEKCASGDEGASYLNPYFLMFLLGQTLHGVGATPLFSIGTAYLDENVSQKASPVYLAIHAVVTSIGPVIGLFVGGSLLTIYTDFDRVDMSTIPLKDSSDPRWIGAWWLGFLASAVAALFTAFPILAFARELPEAKKHRLKDVNQVHAVSHVEEGDDILKGNIKYLPRAVWNILRNPTFVTCIVLGIFEAIVINGFAAFMPKILEAILSTTPTKASYLSSLVIFAAAAGVMLGGALIRQLNLQVAGMLKMIFVCHVVALVLITSFLIQCPARDFVGINVNYNNQRIRGVGGSLEAHCNHDCHCKSEWNPVCFSTTGHTYYSACHAGCLTKTSSDTGDIWSDCRCLRDFSSLAQNASIGLQPESQFTVVNGFCTKECGWSMWVFLFLLFLSVVASFASGIPSQQIMLRVVPFQQRTLGIGVHWTFLRLLGFIPGGVLFGLMIDTTCLKWQESSCGGKQSCLVHDPIASLGRSWLSRSYAN</sequence>
<keyword evidence="13" id="KW-1185">Reference proteome</keyword>
<name>A0A4U5N4V0_STECR</name>
<feature type="region of interest" description="Disordered" evidence="9">
    <location>
        <begin position="25"/>
        <end position="67"/>
    </location>
</feature>
<dbReference type="Gene3D" id="1.20.1250.20">
    <property type="entry name" value="MFS general substrate transporter like domains"/>
    <property type="match status" value="1"/>
</dbReference>
<evidence type="ECO:0000256" key="7">
    <source>
        <dbReference type="ARBA" id="ARBA00023157"/>
    </source>
</evidence>